<dbReference type="eggNOG" id="ENOG502SA5Y">
    <property type="taxonomic scope" value="Eukaryota"/>
</dbReference>
<dbReference type="InParanoid" id="F4RD46"/>
<reference evidence="3" key="1">
    <citation type="journal article" date="2011" name="Proc. Natl. Acad. Sci. U.S.A.">
        <title>Obligate biotrophy features unraveled by the genomic analysis of rust fungi.</title>
        <authorList>
            <person name="Duplessis S."/>
            <person name="Cuomo C.A."/>
            <person name="Lin Y.-C."/>
            <person name="Aerts A."/>
            <person name="Tisserant E."/>
            <person name="Veneault-Fourrey C."/>
            <person name="Joly D.L."/>
            <person name="Hacquard S."/>
            <person name="Amselem J."/>
            <person name="Cantarel B.L."/>
            <person name="Chiu R."/>
            <person name="Coutinho P.M."/>
            <person name="Feau N."/>
            <person name="Field M."/>
            <person name="Frey P."/>
            <person name="Gelhaye E."/>
            <person name="Goldberg J."/>
            <person name="Grabherr M.G."/>
            <person name="Kodira C.D."/>
            <person name="Kohler A."/>
            <person name="Kuees U."/>
            <person name="Lindquist E.A."/>
            <person name="Lucas S.M."/>
            <person name="Mago R."/>
            <person name="Mauceli E."/>
            <person name="Morin E."/>
            <person name="Murat C."/>
            <person name="Pangilinan J.L."/>
            <person name="Park R."/>
            <person name="Pearson M."/>
            <person name="Quesneville H."/>
            <person name="Rouhier N."/>
            <person name="Sakthikumar S."/>
            <person name="Salamov A.A."/>
            <person name="Schmutz J."/>
            <person name="Selles B."/>
            <person name="Shapiro H."/>
            <person name="Tanguay P."/>
            <person name="Tuskan G.A."/>
            <person name="Henrissat B."/>
            <person name="Van de Peer Y."/>
            <person name="Rouze P."/>
            <person name="Ellis J.G."/>
            <person name="Dodds P.N."/>
            <person name="Schein J.E."/>
            <person name="Zhong S."/>
            <person name="Hamelin R.C."/>
            <person name="Grigoriev I.V."/>
            <person name="Szabo L.J."/>
            <person name="Martin F."/>
        </authorList>
    </citation>
    <scope>NUCLEOTIDE SEQUENCE [LARGE SCALE GENOMIC DNA]</scope>
    <source>
        <strain evidence="3">98AG31 / pathotype 3-4-7</strain>
    </source>
</reference>
<dbReference type="KEGG" id="mlr:MELLADRAFT_124309"/>
<accession>F4RD46</accession>
<dbReference type="OrthoDB" id="2496860at2759"/>
<dbReference type="PANTHER" id="PTHR38849:SF1">
    <property type="entry name" value="SMALL SECRETED PROTEIN"/>
    <property type="match status" value="1"/>
</dbReference>
<dbReference type="Proteomes" id="UP000001072">
    <property type="component" value="Unassembled WGS sequence"/>
</dbReference>
<dbReference type="AlphaFoldDB" id="F4RD46"/>
<dbReference type="RefSeq" id="XP_007406931.1">
    <property type="nucleotide sequence ID" value="XM_007406869.1"/>
</dbReference>
<name>F4RD46_MELLP</name>
<evidence type="ECO:0000313" key="3">
    <source>
        <dbReference type="Proteomes" id="UP000001072"/>
    </source>
</evidence>
<dbReference type="GeneID" id="18926728"/>
<dbReference type="EMBL" id="GL883096">
    <property type="protein sequence ID" value="EGG09877.1"/>
    <property type="molecule type" value="Genomic_DNA"/>
</dbReference>
<proteinExistence type="predicted"/>
<evidence type="ECO:0000313" key="2">
    <source>
        <dbReference type="EMBL" id="EGG09877.1"/>
    </source>
</evidence>
<dbReference type="PANTHER" id="PTHR38849">
    <property type="entry name" value="SMALL SECRETED PROTEIN"/>
    <property type="match status" value="1"/>
</dbReference>
<dbReference type="HOGENOM" id="CLU_1360694_0_0_1"/>
<feature type="chain" id="PRO_5003321525" evidence="1">
    <location>
        <begin position="27"/>
        <end position="214"/>
    </location>
</feature>
<evidence type="ECO:0000256" key="1">
    <source>
        <dbReference type="SAM" id="SignalP"/>
    </source>
</evidence>
<keyword evidence="1" id="KW-0732">Signal</keyword>
<feature type="signal peptide" evidence="1">
    <location>
        <begin position="1"/>
        <end position="26"/>
    </location>
</feature>
<organism evidence="3">
    <name type="scientific">Melampsora larici-populina (strain 98AG31 / pathotype 3-4-7)</name>
    <name type="common">Poplar leaf rust fungus</name>
    <dbReference type="NCBI Taxonomy" id="747676"/>
    <lineage>
        <taxon>Eukaryota</taxon>
        <taxon>Fungi</taxon>
        <taxon>Dikarya</taxon>
        <taxon>Basidiomycota</taxon>
        <taxon>Pucciniomycotina</taxon>
        <taxon>Pucciniomycetes</taxon>
        <taxon>Pucciniales</taxon>
        <taxon>Melampsoraceae</taxon>
        <taxon>Melampsora</taxon>
    </lineage>
</organism>
<protein>
    <submittedName>
        <fullName evidence="2">Secreted protein</fullName>
    </submittedName>
</protein>
<dbReference type="VEuPathDB" id="FungiDB:MELLADRAFT_124309"/>
<sequence>MPHLCAGRIFVVATFIISQAWSLGLASKVADASGHHELTRRKKDNPVSGSQAYEQLQISDGVAGDSLKKSVQVFLEPFFLKFDADFEIIPLDKLKAVSKDDLGKLKTLARAASDNEKPGFVKTIASTKDKKLKDALNVGMIANKVFKLVGQQAYLAIEFAQGNPARRKNLDDEKKKLKKNIEFDKKNKGKQMISYLHPNCFPFKSASECQGKKN</sequence>
<keyword evidence="3" id="KW-1185">Reference proteome</keyword>
<gene>
    <name evidence="2" type="ORF">MELLADRAFT_124309</name>
</gene>